<dbReference type="RefSeq" id="WP_107018711.1">
    <property type="nucleotide sequence ID" value="NZ_KZ679046.1"/>
</dbReference>
<dbReference type="InterPro" id="IPR028978">
    <property type="entry name" value="Chorismate_lyase_/UTRA_dom_sf"/>
</dbReference>
<dbReference type="OrthoDB" id="3194402at2"/>
<dbReference type="PANTHER" id="PTHR44846">
    <property type="entry name" value="MANNOSYL-D-GLYCERATE TRANSPORT/METABOLISM SYSTEM REPRESSOR MNGR-RELATED"/>
    <property type="match status" value="1"/>
</dbReference>
<dbReference type="Gene3D" id="3.40.1410.10">
    <property type="entry name" value="Chorismate lyase-like"/>
    <property type="match status" value="1"/>
</dbReference>
<evidence type="ECO:0000313" key="6">
    <source>
        <dbReference type="Proteomes" id="UP000240429"/>
    </source>
</evidence>
<protein>
    <submittedName>
        <fullName evidence="5">GntR family transcriptional regulator</fullName>
    </submittedName>
</protein>
<evidence type="ECO:0000313" key="5">
    <source>
        <dbReference type="EMBL" id="PSM40905.1"/>
    </source>
</evidence>
<dbReference type="GO" id="GO:0003700">
    <property type="term" value="F:DNA-binding transcription factor activity"/>
    <property type="evidence" value="ECO:0007669"/>
    <property type="project" value="InterPro"/>
</dbReference>
<proteinExistence type="predicted"/>
<dbReference type="Gene3D" id="1.10.10.10">
    <property type="entry name" value="Winged helix-like DNA-binding domain superfamily/Winged helix DNA-binding domain"/>
    <property type="match status" value="1"/>
</dbReference>
<dbReference type="Pfam" id="PF07702">
    <property type="entry name" value="UTRA"/>
    <property type="match status" value="1"/>
</dbReference>
<evidence type="ECO:0000256" key="3">
    <source>
        <dbReference type="ARBA" id="ARBA00023163"/>
    </source>
</evidence>
<dbReference type="SUPFAM" id="SSF46785">
    <property type="entry name" value="Winged helix' DNA-binding domain"/>
    <property type="match status" value="1"/>
</dbReference>
<sequence length="260" mass="28011">MAETGTTRPATAGAFDRLEVALDRGSPIPLYYQLAQQLESAIEHGALAPGDLLGNEVDIAARLGLSRPTVRQAIQSLVDKGLLVRRRGIGTQVVHSQVRRSLELSSLYDDLAAAGQSPATRVLRNEIESASAEVAAALGIPEGRDVIVLERLRTTHGEPVAHLRNHLPATLLDLDTGRLEATGLYRLMKAAGITLHSAHQTVGARSATAEEGTLLHEPAGAALLTMRRTAYDDTGRAVEYGTHVYRAARYTFDFQLLVRP</sequence>
<dbReference type="PROSITE" id="PS50949">
    <property type="entry name" value="HTH_GNTR"/>
    <property type="match status" value="1"/>
</dbReference>
<dbReference type="PANTHER" id="PTHR44846:SF17">
    <property type="entry name" value="GNTR-FAMILY TRANSCRIPTIONAL REGULATOR"/>
    <property type="match status" value="1"/>
</dbReference>
<dbReference type="Pfam" id="PF00392">
    <property type="entry name" value="GntR"/>
    <property type="match status" value="1"/>
</dbReference>
<name>A0A2P8Q3U6_9ACTN</name>
<dbReference type="EMBL" id="PYBJ01000016">
    <property type="protein sequence ID" value="PSM40905.1"/>
    <property type="molecule type" value="Genomic_DNA"/>
</dbReference>
<reference evidence="5 6" key="1">
    <citation type="submission" date="2018-03" db="EMBL/GenBank/DDBJ databases">
        <title>Streptomyces dioscori sp. nov., a novel endophytic actinobacterium isolated from bulbil of Dioscorea bulbifera L.</title>
        <authorList>
            <person name="Zhikuan W."/>
        </authorList>
    </citation>
    <scope>NUCLEOTIDE SEQUENCE [LARGE SCALE GENOMIC DNA]</scope>
    <source>
        <strain evidence="5 6">A217</strain>
    </source>
</reference>
<dbReference type="CDD" id="cd07377">
    <property type="entry name" value="WHTH_GntR"/>
    <property type="match status" value="1"/>
</dbReference>
<evidence type="ECO:0000256" key="2">
    <source>
        <dbReference type="ARBA" id="ARBA00023125"/>
    </source>
</evidence>
<dbReference type="PRINTS" id="PR00035">
    <property type="entry name" value="HTHGNTR"/>
</dbReference>
<dbReference type="GO" id="GO:0003677">
    <property type="term" value="F:DNA binding"/>
    <property type="evidence" value="ECO:0007669"/>
    <property type="project" value="UniProtKB-KW"/>
</dbReference>
<dbReference type="InterPro" id="IPR036388">
    <property type="entry name" value="WH-like_DNA-bd_sf"/>
</dbReference>
<gene>
    <name evidence="5" type="ORF">C6Y14_23140</name>
</gene>
<dbReference type="GO" id="GO:0045892">
    <property type="term" value="P:negative regulation of DNA-templated transcription"/>
    <property type="evidence" value="ECO:0007669"/>
    <property type="project" value="TreeGrafter"/>
</dbReference>
<accession>A0A2P8Q3U6</accession>
<dbReference type="InterPro" id="IPR050679">
    <property type="entry name" value="Bact_HTH_transcr_reg"/>
</dbReference>
<feature type="domain" description="HTH gntR-type" evidence="4">
    <location>
        <begin position="28"/>
        <end position="96"/>
    </location>
</feature>
<evidence type="ECO:0000256" key="1">
    <source>
        <dbReference type="ARBA" id="ARBA00023015"/>
    </source>
</evidence>
<dbReference type="InterPro" id="IPR000524">
    <property type="entry name" value="Tscrpt_reg_HTH_GntR"/>
</dbReference>
<dbReference type="Proteomes" id="UP000240429">
    <property type="component" value="Unassembled WGS sequence"/>
</dbReference>
<dbReference type="InterPro" id="IPR011663">
    <property type="entry name" value="UTRA"/>
</dbReference>
<dbReference type="SUPFAM" id="SSF64288">
    <property type="entry name" value="Chorismate lyase-like"/>
    <property type="match status" value="1"/>
</dbReference>
<evidence type="ECO:0000259" key="4">
    <source>
        <dbReference type="PROSITE" id="PS50949"/>
    </source>
</evidence>
<dbReference type="AlphaFoldDB" id="A0A2P8Q3U6"/>
<dbReference type="InterPro" id="IPR036390">
    <property type="entry name" value="WH_DNA-bd_sf"/>
</dbReference>
<organism evidence="5 6">
    <name type="scientific">Streptomyces dioscori</name>
    <dbReference type="NCBI Taxonomy" id="2109333"/>
    <lineage>
        <taxon>Bacteria</taxon>
        <taxon>Bacillati</taxon>
        <taxon>Actinomycetota</taxon>
        <taxon>Actinomycetes</taxon>
        <taxon>Kitasatosporales</taxon>
        <taxon>Streptomycetaceae</taxon>
        <taxon>Streptomyces</taxon>
        <taxon>Streptomyces aurantiacus group</taxon>
    </lineage>
</organism>
<keyword evidence="2" id="KW-0238">DNA-binding</keyword>
<keyword evidence="1" id="KW-0805">Transcription regulation</keyword>
<dbReference type="SMART" id="SM00866">
    <property type="entry name" value="UTRA"/>
    <property type="match status" value="1"/>
</dbReference>
<keyword evidence="3" id="KW-0804">Transcription</keyword>
<keyword evidence="6" id="KW-1185">Reference proteome</keyword>
<comment type="caution">
    <text evidence="5">The sequence shown here is derived from an EMBL/GenBank/DDBJ whole genome shotgun (WGS) entry which is preliminary data.</text>
</comment>
<dbReference type="SMART" id="SM00345">
    <property type="entry name" value="HTH_GNTR"/>
    <property type="match status" value="1"/>
</dbReference>